<feature type="region of interest" description="Disordered" evidence="1">
    <location>
        <begin position="210"/>
        <end position="234"/>
    </location>
</feature>
<dbReference type="InterPro" id="IPR055532">
    <property type="entry name" value="DUF7108_N"/>
</dbReference>
<dbReference type="Pfam" id="PF23418">
    <property type="entry name" value="DUF7108"/>
    <property type="match status" value="1"/>
</dbReference>
<dbReference type="Proteomes" id="UP001595846">
    <property type="component" value="Unassembled WGS sequence"/>
</dbReference>
<organism evidence="4 5">
    <name type="scientific">Halovivax cerinus</name>
    <dbReference type="NCBI Taxonomy" id="1487865"/>
    <lineage>
        <taxon>Archaea</taxon>
        <taxon>Methanobacteriati</taxon>
        <taxon>Methanobacteriota</taxon>
        <taxon>Stenosarchaea group</taxon>
        <taxon>Halobacteria</taxon>
        <taxon>Halobacteriales</taxon>
        <taxon>Natrialbaceae</taxon>
        <taxon>Halovivax</taxon>
    </lineage>
</organism>
<keyword evidence="5" id="KW-1185">Reference proteome</keyword>
<dbReference type="Pfam" id="PF23420">
    <property type="entry name" value="DUF7108_C"/>
    <property type="match status" value="1"/>
</dbReference>
<evidence type="ECO:0000313" key="4">
    <source>
        <dbReference type="EMBL" id="MFC3958021.1"/>
    </source>
</evidence>
<evidence type="ECO:0000256" key="1">
    <source>
        <dbReference type="SAM" id="MobiDB-lite"/>
    </source>
</evidence>
<feature type="region of interest" description="Disordered" evidence="1">
    <location>
        <begin position="1"/>
        <end position="40"/>
    </location>
</feature>
<dbReference type="EMBL" id="JBHSAQ010000002">
    <property type="protein sequence ID" value="MFC3958021.1"/>
    <property type="molecule type" value="Genomic_DNA"/>
</dbReference>
<feature type="domain" description="DUF7108" evidence="3">
    <location>
        <begin position="123"/>
        <end position="210"/>
    </location>
</feature>
<feature type="compositionally biased region" description="Basic and acidic residues" evidence="1">
    <location>
        <begin position="17"/>
        <end position="32"/>
    </location>
</feature>
<accession>A0ABD5NLY0</accession>
<dbReference type="GeneID" id="73903404"/>
<gene>
    <name evidence="4" type="ORF">ACFOUR_06500</name>
</gene>
<evidence type="ECO:0000259" key="2">
    <source>
        <dbReference type="Pfam" id="PF23418"/>
    </source>
</evidence>
<name>A0ABD5NLY0_9EURY</name>
<dbReference type="AlphaFoldDB" id="A0ABD5NLY0"/>
<evidence type="ECO:0000313" key="5">
    <source>
        <dbReference type="Proteomes" id="UP001595846"/>
    </source>
</evidence>
<protein>
    <submittedName>
        <fullName evidence="4">RnhA operon protein</fullName>
    </submittedName>
</protein>
<dbReference type="InterPro" id="IPR056494">
    <property type="entry name" value="DUF7108_C"/>
</dbReference>
<sequence>MDDSPADDSGSGGAPDDGERSRGGDRSPRDAADAPLPDDVVAEAERLTRLARNATDPDERAAYIQRRDEIVAEYDYAARVREADDTLVCHPEHWLEDGVVRTERIDDLSTAVERSLSGPGDPDDWAALDADNRDLVERVRSEAGDVHAANASAFADFMGNHCAKPMTAATADEIEQFLGEYYVRNAWPDPDARAVVVDSIEITFAVAGVEPPAFTPPDMDDSPGRSAGRSERGT</sequence>
<feature type="domain" description="DUF7108" evidence="2">
    <location>
        <begin position="36"/>
        <end position="118"/>
    </location>
</feature>
<proteinExistence type="predicted"/>
<comment type="caution">
    <text evidence="4">The sequence shown here is derived from an EMBL/GenBank/DDBJ whole genome shotgun (WGS) entry which is preliminary data.</text>
</comment>
<reference evidence="4 5" key="1">
    <citation type="journal article" date="2019" name="Int. J. Syst. Evol. Microbiol.">
        <title>The Global Catalogue of Microorganisms (GCM) 10K type strain sequencing project: providing services to taxonomists for standard genome sequencing and annotation.</title>
        <authorList>
            <consortium name="The Broad Institute Genomics Platform"/>
            <consortium name="The Broad Institute Genome Sequencing Center for Infectious Disease"/>
            <person name="Wu L."/>
            <person name="Ma J."/>
        </authorList>
    </citation>
    <scope>NUCLEOTIDE SEQUENCE [LARGE SCALE GENOMIC DNA]</scope>
    <source>
        <strain evidence="4 5">IBRC-M 10256</strain>
    </source>
</reference>
<evidence type="ECO:0000259" key="3">
    <source>
        <dbReference type="Pfam" id="PF23420"/>
    </source>
</evidence>
<dbReference type="RefSeq" id="WP_256530709.1">
    <property type="nucleotide sequence ID" value="NZ_CP101824.1"/>
</dbReference>